<dbReference type="EMBL" id="BBLT01000011">
    <property type="protein sequence ID" value="GAL87215.1"/>
    <property type="molecule type" value="Genomic_DNA"/>
</dbReference>
<dbReference type="AlphaFoldDB" id="A0A098LJR1"/>
<sequence length="56" mass="6489">MVKKMAEQQGFTTNNQEPVRPRKKEGTIDIDYVPKNQKKSGRSPSEGEYVDYEEVK</sequence>
<evidence type="ECO:0000256" key="1">
    <source>
        <dbReference type="SAM" id="MobiDB-lite"/>
    </source>
</evidence>
<accession>A0A098LJR1</accession>
<reference evidence="2 3" key="1">
    <citation type="submission" date="2014-09" db="EMBL/GenBank/DDBJ databases">
        <title>Sporocytophaga myxococcoides PG-01 genome sequencing.</title>
        <authorList>
            <person name="Liu L."/>
            <person name="Gao P.J."/>
            <person name="Chen G.J."/>
            <person name="Wang L.S."/>
        </authorList>
    </citation>
    <scope>NUCLEOTIDE SEQUENCE [LARGE SCALE GENOMIC DNA]</scope>
    <source>
        <strain evidence="2 3">PG-01</strain>
    </source>
</reference>
<protein>
    <submittedName>
        <fullName evidence="2">Uncharacterized protein</fullName>
    </submittedName>
</protein>
<proteinExistence type="predicted"/>
<name>A0A098LJR1_9BACT</name>
<evidence type="ECO:0000313" key="3">
    <source>
        <dbReference type="Proteomes" id="UP000030185"/>
    </source>
</evidence>
<organism evidence="2 3">
    <name type="scientific">Sporocytophaga myxococcoides</name>
    <dbReference type="NCBI Taxonomy" id="153721"/>
    <lineage>
        <taxon>Bacteria</taxon>
        <taxon>Pseudomonadati</taxon>
        <taxon>Bacteroidota</taxon>
        <taxon>Cytophagia</taxon>
        <taxon>Cytophagales</taxon>
        <taxon>Cytophagaceae</taxon>
        <taxon>Sporocytophaga</taxon>
    </lineage>
</organism>
<evidence type="ECO:0000313" key="2">
    <source>
        <dbReference type="EMBL" id="GAL87215.1"/>
    </source>
</evidence>
<feature type="region of interest" description="Disordered" evidence="1">
    <location>
        <begin position="1"/>
        <end position="56"/>
    </location>
</feature>
<keyword evidence="3" id="KW-1185">Reference proteome</keyword>
<dbReference type="Proteomes" id="UP000030185">
    <property type="component" value="Unassembled WGS sequence"/>
</dbReference>
<comment type="caution">
    <text evidence="2">The sequence shown here is derived from an EMBL/GenBank/DDBJ whole genome shotgun (WGS) entry which is preliminary data.</text>
</comment>
<gene>
    <name evidence="2" type="ORF">MYP_4445</name>
</gene>